<evidence type="ECO:0000256" key="5">
    <source>
        <dbReference type="ARBA" id="ARBA00022532"/>
    </source>
</evidence>
<dbReference type="HAMAP" id="MF_00212">
    <property type="entry name" value="MQO"/>
    <property type="match status" value="1"/>
</dbReference>
<dbReference type="NCBIfam" id="NF009875">
    <property type="entry name" value="PRK13339.1"/>
    <property type="match status" value="1"/>
</dbReference>
<dbReference type="InterPro" id="IPR036188">
    <property type="entry name" value="FAD/NAD-bd_sf"/>
</dbReference>
<dbReference type="NCBIfam" id="NF003612">
    <property type="entry name" value="PRK05257.3-3"/>
    <property type="match status" value="1"/>
</dbReference>
<evidence type="ECO:0000256" key="9">
    <source>
        <dbReference type="HAMAP-Rule" id="MF_00212"/>
    </source>
</evidence>
<dbReference type="STRING" id="475255.SAMN04488101_113144"/>
<keyword evidence="6 9" id="KW-0285">Flavoprotein</keyword>
<dbReference type="GO" id="GO:0008924">
    <property type="term" value="F:L-malate dehydrogenase (quinone) activity"/>
    <property type="evidence" value="ECO:0007669"/>
    <property type="project" value="UniProtKB-UniRule"/>
</dbReference>
<dbReference type="AlphaFoldDB" id="A0A1W2ELV1"/>
<gene>
    <name evidence="9" type="primary">mqo</name>
    <name evidence="10" type="ORF">SAMN04488101_113144</name>
</gene>
<dbReference type="NCBIfam" id="NF003606">
    <property type="entry name" value="PRK05257.2-1"/>
    <property type="match status" value="1"/>
</dbReference>
<dbReference type="NCBIfam" id="NF003609">
    <property type="entry name" value="PRK05257.2-5"/>
    <property type="match status" value="1"/>
</dbReference>
<evidence type="ECO:0000256" key="6">
    <source>
        <dbReference type="ARBA" id="ARBA00022630"/>
    </source>
</evidence>
<comment type="similarity">
    <text evidence="4 9">Belongs to the MQO family.</text>
</comment>
<protein>
    <recommendedName>
        <fullName evidence="9">Probable malate:quinone oxidoreductase</fullName>
        <ecNumber evidence="9">1.1.5.4</ecNumber>
    </recommendedName>
    <alternativeName>
        <fullName evidence="9">MQO</fullName>
    </alternativeName>
    <alternativeName>
        <fullName evidence="9">Malate dehydrogenase [quinone]</fullName>
    </alternativeName>
</protein>
<proteinExistence type="inferred from homology"/>
<dbReference type="RefSeq" id="WP_317048254.1">
    <property type="nucleotide sequence ID" value="NZ_FWYB01000013.1"/>
</dbReference>
<comment type="cofactor">
    <cofactor evidence="2 9">
        <name>FAD</name>
        <dbReference type="ChEBI" id="CHEBI:57692"/>
    </cofactor>
</comment>
<evidence type="ECO:0000256" key="1">
    <source>
        <dbReference type="ARBA" id="ARBA00001139"/>
    </source>
</evidence>
<dbReference type="GO" id="GO:0006099">
    <property type="term" value="P:tricarboxylic acid cycle"/>
    <property type="evidence" value="ECO:0007669"/>
    <property type="project" value="UniProtKB-UniRule"/>
</dbReference>
<keyword evidence="7 9" id="KW-0274">FAD</keyword>
<name>A0A1W2ELV1_9SPHI</name>
<dbReference type="GO" id="GO:0047545">
    <property type="term" value="F:(S)-2-hydroxyglutarate dehydrogenase activity"/>
    <property type="evidence" value="ECO:0007669"/>
    <property type="project" value="TreeGrafter"/>
</dbReference>
<evidence type="ECO:0000313" key="11">
    <source>
        <dbReference type="Proteomes" id="UP000192678"/>
    </source>
</evidence>
<dbReference type="NCBIfam" id="NF003605">
    <property type="entry name" value="PRK05257.1-4"/>
    <property type="match status" value="1"/>
</dbReference>
<evidence type="ECO:0000256" key="4">
    <source>
        <dbReference type="ARBA" id="ARBA00006389"/>
    </source>
</evidence>
<dbReference type="Pfam" id="PF06039">
    <property type="entry name" value="Mqo"/>
    <property type="match status" value="1"/>
</dbReference>
<dbReference type="NCBIfam" id="TIGR01320">
    <property type="entry name" value="mal_quin_oxido"/>
    <property type="match status" value="1"/>
</dbReference>
<evidence type="ECO:0000256" key="7">
    <source>
        <dbReference type="ARBA" id="ARBA00022827"/>
    </source>
</evidence>
<keyword evidence="8 9" id="KW-0560">Oxidoreductase</keyword>
<dbReference type="NCBIfam" id="NF003611">
    <property type="entry name" value="PRK05257.3-2"/>
    <property type="match status" value="1"/>
</dbReference>
<dbReference type="NCBIfam" id="NF003604">
    <property type="entry name" value="PRK05257.1-3"/>
    <property type="match status" value="1"/>
</dbReference>
<dbReference type="Proteomes" id="UP000192678">
    <property type="component" value="Unassembled WGS sequence"/>
</dbReference>
<dbReference type="PANTHER" id="PTHR43104:SF2">
    <property type="entry name" value="L-2-HYDROXYGLUTARATE DEHYDROGENASE, MITOCHONDRIAL"/>
    <property type="match status" value="1"/>
</dbReference>
<dbReference type="NCBIfam" id="NF003608">
    <property type="entry name" value="PRK05257.2-4"/>
    <property type="match status" value="1"/>
</dbReference>
<dbReference type="Gene3D" id="3.50.50.60">
    <property type="entry name" value="FAD/NAD(P)-binding domain"/>
    <property type="match status" value="1"/>
</dbReference>
<dbReference type="UniPathway" id="UPA00223">
    <property type="reaction ID" value="UER01008"/>
</dbReference>
<dbReference type="EMBL" id="FWYB01000013">
    <property type="protein sequence ID" value="SMD10697.1"/>
    <property type="molecule type" value="Genomic_DNA"/>
</dbReference>
<organism evidence="10 11">
    <name type="scientific">Pedobacter nyackensis</name>
    <dbReference type="NCBI Taxonomy" id="475255"/>
    <lineage>
        <taxon>Bacteria</taxon>
        <taxon>Pseudomonadati</taxon>
        <taxon>Bacteroidota</taxon>
        <taxon>Sphingobacteriia</taxon>
        <taxon>Sphingobacteriales</taxon>
        <taxon>Sphingobacteriaceae</taxon>
        <taxon>Pedobacter</taxon>
    </lineage>
</organism>
<dbReference type="PANTHER" id="PTHR43104">
    <property type="entry name" value="L-2-HYDROXYGLUTARATE DEHYDROGENASE, MITOCHONDRIAL"/>
    <property type="match status" value="1"/>
</dbReference>
<dbReference type="EC" id="1.1.5.4" evidence="9"/>
<keyword evidence="5 9" id="KW-0816">Tricarboxylic acid cycle</keyword>
<comment type="pathway">
    <text evidence="3 9">Carbohydrate metabolism; tricarboxylic acid cycle; oxaloacetate from (S)-malate (quinone route): step 1/1.</text>
</comment>
<evidence type="ECO:0000313" key="10">
    <source>
        <dbReference type="EMBL" id="SMD10697.1"/>
    </source>
</evidence>
<evidence type="ECO:0000256" key="2">
    <source>
        <dbReference type="ARBA" id="ARBA00001974"/>
    </source>
</evidence>
<dbReference type="NCBIfam" id="NF003610">
    <property type="entry name" value="PRK05257.3-1"/>
    <property type="match status" value="1"/>
</dbReference>
<dbReference type="NCBIfam" id="NF003613">
    <property type="entry name" value="PRK05257.3-4"/>
    <property type="match status" value="1"/>
</dbReference>
<sequence>MCCTFAENFNEMTRKNSNPDKTVDVVLIGAGIMSATLGMLLKELQPDITIEIFERLDVAAAESSDAWNNAGTGHSAFCELNYTPQQEDGSVETKKAISIAESFEVSKQFWSFLVKSKLVNSPETFIKSIPHMSFVWGEENVDFLRKRYEKLQESDLFKGMIYSENFKQLAEWMPLVMKDRSATEKVAATRMELGTDVNFGALTRMMFSKLQTKPDVKLHFHHDVKKLKQKNNLWEVKVKDETTGQKRTVKAKFVFIGAGGGSLPLLEKAGIPEGNGFGGFPVSGQWLKCVNPDIIEQHNAKVYGKASVGAPPMSVPHLDTRMIDGKKALLFGPYAGFSTRFLKHGSLLDLPLSIKANNIRPMISAGLDNIPLTKYLIGQVRQSPEDRMAALREYFPGAKMEDWELETAGQRVQVIKKDEKHGGILEFGTEVVTAADGSIAALLGASPGASTAVSIMITLMESCFSDKIKTPQWQQKLKQMIPSYGESLNGNLQLTDNIRTQTTHALGL</sequence>
<comment type="catalytic activity">
    <reaction evidence="1 9">
        <text>(S)-malate + a quinone = a quinol + oxaloacetate</text>
        <dbReference type="Rhea" id="RHEA:46012"/>
        <dbReference type="ChEBI" id="CHEBI:15589"/>
        <dbReference type="ChEBI" id="CHEBI:16452"/>
        <dbReference type="ChEBI" id="CHEBI:24646"/>
        <dbReference type="ChEBI" id="CHEBI:132124"/>
        <dbReference type="EC" id="1.1.5.4"/>
    </reaction>
</comment>
<keyword evidence="11" id="KW-1185">Reference proteome</keyword>
<dbReference type="SUPFAM" id="SSF51905">
    <property type="entry name" value="FAD/NAD(P)-binding domain"/>
    <property type="match status" value="1"/>
</dbReference>
<accession>A0A1W2ELV1</accession>
<dbReference type="InterPro" id="IPR006231">
    <property type="entry name" value="MQO"/>
</dbReference>
<evidence type="ECO:0000256" key="8">
    <source>
        <dbReference type="ARBA" id="ARBA00023002"/>
    </source>
</evidence>
<dbReference type="NCBIfam" id="NF003614">
    <property type="entry name" value="PRK05257.3-5"/>
    <property type="match status" value="1"/>
</dbReference>
<evidence type="ECO:0000256" key="3">
    <source>
        <dbReference type="ARBA" id="ARBA00005012"/>
    </source>
</evidence>
<reference evidence="10 11" key="1">
    <citation type="submission" date="2017-04" db="EMBL/GenBank/DDBJ databases">
        <authorList>
            <person name="Afonso C.L."/>
            <person name="Miller P.J."/>
            <person name="Scott M.A."/>
            <person name="Spackman E."/>
            <person name="Goraichik I."/>
            <person name="Dimitrov K.M."/>
            <person name="Suarez D.L."/>
            <person name="Swayne D.E."/>
        </authorList>
    </citation>
    <scope>NUCLEOTIDE SEQUENCE [LARGE SCALE GENOMIC DNA]</scope>
    <source>
        <strain evidence="10 11">DSM 19625</strain>
    </source>
</reference>
<dbReference type="NCBIfam" id="NF003603">
    <property type="entry name" value="PRK05257.1-1"/>
    <property type="match status" value="1"/>
</dbReference>